<gene>
    <name evidence="6" type="ORF">JAY77_23210</name>
</gene>
<accession>A0A9E4TVL8</accession>
<dbReference type="AlphaFoldDB" id="A0A9E4TVL8"/>
<evidence type="ECO:0000313" key="7">
    <source>
        <dbReference type="Proteomes" id="UP000886674"/>
    </source>
</evidence>
<evidence type="ECO:0000313" key="6">
    <source>
        <dbReference type="EMBL" id="MCG7981041.1"/>
    </source>
</evidence>
<proteinExistence type="predicted"/>
<keyword evidence="4" id="KW-0411">Iron-sulfur</keyword>
<dbReference type="GO" id="GO:0046872">
    <property type="term" value="F:metal ion binding"/>
    <property type="evidence" value="ECO:0007669"/>
    <property type="project" value="UniProtKB-KW"/>
</dbReference>
<evidence type="ECO:0000256" key="4">
    <source>
        <dbReference type="ARBA" id="ARBA00023014"/>
    </source>
</evidence>
<dbReference type="PROSITE" id="PS00198">
    <property type="entry name" value="4FE4S_FER_1"/>
    <property type="match status" value="1"/>
</dbReference>
<name>A0A9E4TVL8_9GAMM</name>
<dbReference type="EMBL" id="JAEPCR010000188">
    <property type="protein sequence ID" value="MCG7981041.1"/>
    <property type="molecule type" value="Genomic_DNA"/>
</dbReference>
<sequence>MSVKYGMVIDLHQCTGCGSCALACKAENNTQARAHNQSFNWADFVMKTEGEFPNTTYVQMPVLCNHCSNPPCIEECPTEPKAMFKAPDGTTLFNQERCIGCGACLDACPYSSQELDDSSLDGGTYSVISFNQFDFPVHPEWLDESPAIAGCTASGAEVAKTAGATPPSENRFNSGDYPPVRNMGIIEKCTFCYHRTSVGELPSCVEACPADARIFGDQNDPNSAIAKILAAQKTTRLKEEEGTEPNVFYIRSYNDPTV</sequence>
<dbReference type="InterPro" id="IPR017896">
    <property type="entry name" value="4Fe4S_Fe-S-bd"/>
</dbReference>
<reference evidence="6" key="1">
    <citation type="journal article" date="2021" name="Proc. Natl. Acad. Sci. U.S.A.">
        <title>Global biogeography of chemosynthetic symbionts reveals both localized and globally distributed symbiont groups. .</title>
        <authorList>
            <person name="Osvatic J.T."/>
            <person name="Wilkins L.G.E."/>
            <person name="Leibrecht L."/>
            <person name="Leray M."/>
            <person name="Zauner S."/>
            <person name="Polzin J."/>
            <person name="Camacho Y."/>
            <person name="Gros O."/>
            <person name="van Gils J.A."/>
            <person name="Eisen J.A."/>
            <person name="Petersen J.M."/>
            <person name="Yuen B."/>
        </authorList>
    </citation>
    <scope>NUCLEOTIDE SEQUENCE</scope>
    <source>
        <strain evidence="6">MAGclacostrist055</strain>
    </source>
</reference>
<comment type="caution">
    <text evidence="6">The sequence shown here is derived from an EMBL/GenBank/DDBJ whole genome shotgun (WGS) entry which is preliminary data.</text>
</comment>
<keyword evidence="1" id="KW-0004">4Fe-4S</keyword>
<dbReference type="PANTHER" id="PTHR43177">
    <property type="entry name" value="PROTEIN NRFC"/>
    <property type="match status" value="1"/>
</dbReference>
<keyword evidence="3" id="KW-0408">Iron</keyword>
<feature type="domain" description="4Fe-4S ferredoxin-type" evidence="5">
    <location>
        <begin position="5"/>
        <end position="34"/>
    </location>
</feature>
<evidence type="ECO:0000256" key="2">
    <source>
        <dbReference type="ARBA" id="ARBA00022723"/>
    </source>
</evidence>
<dbReference type="InterPro" id="IPR017900">
    <property type="entry name" value="4Fe4S_Fe_S_CS"/>
</dbReference>
<organism evidence="6 7">
    <name type="scientific">Candidatus Thiodiazotropha taylori</name>
    <dbReference type="NCBI Taxonomy" id="2792791"/>
    <lineage>
        <taxon>Bacteria</taxon>
        <taxon>Pseudomonadati</taxon>
        <taxon>Pseudomonadota</taxon>
        <taxon>Gammaproteobacteria</taxon>
        <taxon>Chromatiales</taxon>
        <taxon>Sedimenticolaceae</taxon>
        <taxon>Candidatus Thiodiazotropha</taxon>
    </lineage>
</organism>
<keyword evidence="2" id="KW-0479">Metal-binding</keyword>
<dbReference type="CDD" id="cd10551">
    <property type="entry name" value="PsrB"/>
    <property type="match status" value="1"/>
</dbReference>
<dbReference type="GO" id="GO:0051539">
    <property type="term" value="F:4 iron, 4 sulfur cluster binding"/>
    <property type="evidence" value="ECO:0007669"/>
    <property type="project" value="UniProtKB-KW"/>
</dbReference>
<dbReference type="PROSITE" id="PS51379">
    <property type="entry name" value="4FE4S_FER_2"/>
    <property type="match status" value="2"/>
</dbReference>
<protein>
    <submittedName>
        <fullName evidence="6">4Fe-4S dicluster domain-containing protein</fullName>
    </submittedName>
</protein>
<feature type="domain" description="4Fe-4S ferredoxin-type" evidence="5">
    <location>
        <begin position="89"/>
        <end position="118"/>
    </location>
</feature>
<evidence type="ECO:0000256" key="1">
    <source>
        <dbReference type="ARBA" id="ARBA00022485"/>
    </source>
</evidence>
<dbReference type="Pfam" id="PF13247">
    <property type="entry name" value="Fer4_11"/>
    <property type="match status" value="2"/>
</dbReference>
<evidence type="ECO:0000256" key="3">
    <source>
        <dbReference type="ARBA" id="ARBA00023004"/>
    </source>
</evidence>
<dbReference type="PANTHER" id="PTHR43177:SF3">
    <property type="entry name" value="PROTEIN NRFC HOMOLOG"/>
    <property type="match status" value="1"/>
</dbReference>
<evidence type="ECO:0000259" key="5">
    <source>
        <dbReference type="PROSITE" id="PS51379"/>
    </source>
</evidence>
<dbReference type="Gene3D" id="3.30.70.20">
    <property type="match status" value="2"/>
</dbReference>
<dbReference type="Proteomes" id="UP000886674">
    <property type="component" value="Unassembled WGS sequence"/>
</dbReference>
<dbReference type="Pfam" id="PF12800">
    <property type="entry name" value="Fer4_4"/>
    <property type="match status" value="1"/>
</dbReference>
<dbReference type="SUPFAM" id="SSF54862">
    <property type="entry name" value="4Fe-4S ferredoxins"/>
    <property type="match status" value="1"/>
</dbReference>
<dbReference type="InterPro" id="IPR050954">
    <property type="entry name" value="ET_IronSulfur_Cluster-Binding"/>
</dbReference>